<evidence type="ECO:0000259" key="6">
    <source>
        <dbReference type="PROSITE" id="PS50893"/>
    </source>
</evidence>
<keyword evidence="5" id="KW-0029">Amino-acid transport</keyword>
<dbReference type="SUPFAM" id="SSF52540">
    <property type="entry name" value="P-loop containing nucleoside triphosphate hydrolases"/>
    <property type="match status" value="1"/>
</dbReference>
<gene>
    <name evidence="7" type="ORF">EV386_1868</name>
</gene>
<dbReference type="PANTHER" id="PTHR43820:SF4">
    <property type="entry name" value="HIGH-AFFINITY BRANCHED-CHAIN AMINO ACID TRANSPORT ATP-BINDING PROTEIN LIVF"/>
    <property type="match status" value="1"/>
</dbReference>
<dbReference type="SMART" id="SM00382">
    <property type="entry name" value="AAA"/>
    <property type="match status" value="1"/>
</dbReference>
<evidence type="ECO:0000256" key="2">
    <source>
        <dbReference type="ARBA" id="ARBA00022448"/>
    </source>
</evidence>
<evidence type="ECO:0000256" key="4">
    <source>
        <dbReference type="ARBA" id="ARBA00022840"/>
    </source>
</evidence>
<dbReference type="OrthoDB" id="9776369at2"/>
<dbReference type="InterPro" id="IPR017871">
    <property type="entry name" value="ABC_transporter-like_CS"/>
</dbReference>
<comment type="similarity">
    <text evidence="1">Belongs to the ABC transporter superfamily.</text>
</comment>
<dbReference type="InterPro" id="IPR027417">
    <property type="entry name" value="P-loop_NTPase"/>
</dbReference>
<dbReference type="Pfam" id="PF00005">
    <property type="entry name" value="ABC_tran"/>
    <property type="match status" value="1"/>
</dbReference>
<feature type="domain" description="ABC transporter" evidence="6">
    <location>
        <begin position="4"/>
        <end position="234"/>
    </location>
</feature>
<dbReference type="InterPro" id="IPR003593">
    <property type="entry name" value="AAA+_ATPase"/>
</dbReference>
<organism evidence="7 8">
    <name type="scientific">Xylanimonas ulmi</name>
    <dbReference type="NCBI Taxonomy" id="228973"/>
    <lineage>
        <taxon>Bacteria</taxon>
        <taxon>Bacillati</taxon>
        <taxon>Actinomycetota</taxon>
        <taxon>Actinomycetes</taxon>
        <taxon>Micrococcales</taxon>
        <taxon>Promicromonosporaceae</taxon>
        <taxon>Xylanimonas</taxon>
    </lineage>
</organism>
<comment type="caution">
    <text evidence="7">The sequence shown here is derived from an EMBL/GenBank/DDBJ whole genome shotgun (WGS) entry which is preliminary data.</text>
</comment>
<dbReference type="GO" id="GO:0015658">
    <property type="term" value="F:branched-chain amino acid transmembrane transporter activity"/>
    <property type="evidence" value="ECO:0007669"/>
    <property type="project" value="TreeGrafter"/>
</dbReference>
<dbReference type="GO" id="GO:0005524">
    <property type="term" value="F:ATP binding"/>
    <property type="evidence" value="ECO:0007669"/>
    <property type="project" value="UniProtKB-KW"/>
</dbReference>
<keyword evidence="4 7" id="KW-0067">ATP-binding</keyword>
<protein>
    <submittedName>
        <fullName evidence="7">Amino acid/amide ABC transporter ATP-binding protein 2 (HAAT family)</fullName>
    </submittedName>
</protein>
<dbReference type="Gene3D" id="3.40.50.300">
    <property type="entry name" value="P-loop containing nucleotide triphosphate hydrolases"/>
    <property type="match status" value="1"/>
</dbReference>
<sequence>MALLEVEGLRAGYGRGEVLHDVDLSVAAGETLVVLGANGAGKTTTLRALSGLIPAAGRLVLDGADLVGLGPTRTARLGVAHVPQGRGTFTDLTVEQNLRVGSYLRKDDAAADRDRWFEVFPRLRERRRQLAGALSGGEQQMLAIARALMMRPRLLLLDEPSLGLAPNTTRDLFATLADLRHDSDVALLIVEQNAQLALGIADHAVLLEVGAVVASGPAAAIAGDDSVRRAYLGY</sequence>
<reference evidence="7 8" key="1">
    <citation type="submission" date="2019-02" db="EMBL/GenBank/DDBJ databases">
        <title>Sequencing the genomes of 1000 actinobacteria strains.</title>
        <authorList>
            <person name="Klenk H.-P."/>
        </authorList>
    </citation>
    <scope>NUCLEOTIDE SEQUENCE [LARGE SCALE GENOMIC DNA]</scope>
    <source>
        <strain evidence="7 8">DSM 16932</strain>
    </source>
</reference>
<name>A0A4Q7M2Q1_9MICO</name>
<dbReference type="InterPro" id="IPR052156">
    <property type="entry name" value="BCAA_Transport_ATP-bd_LivF"/>
</dbReference>
<evidence type="ECO:0000313" key="8">
    <source>
        <dbReference type="Proteomes" id="UP000293852"/>
    </source>
</evidence>
<dbReference type="InterPro" id="IPR003439">
    <property type="entry name" value="ABC_transporter-like_ATP-bd"/>
</dbReference>
<evidence type="ECO:0000313" key="7">
    <source>
        <dbReference type="EMBL" id="RZS61561.1"/>
    </source>
</evidence>
<dbReference type="PROSITE" id="PS00211">
    <property type="entry name" value="ABC_TRANSPORTER_1"/>
    <property type="match status" value="1"/>
</dbReference>
<dbReference type="GO" id="GO:0015807">
    <property type="term" value="P:L-amino acid transport"/>
    <property type="evidence" value="ECO:0007669"/>
    <property type="project" value="TreeGrafter"/>
</dbReference>
<dbReference type="GO" id="GO:0016887">
    <property type="term" value="F:ATP hydrolysis activity"/>
    <property type="evidence" value="ECO:0007669"/>
    <property type="project" value="InterPro"/>
</dbReference>
<evidence type="ECO:0000256" key="1">
    <source>
        <dbReference type="ARBA" id="ARBA00005417"/>
    </source>
</evidence>
<dbReference type="PANTHER" id="PTHR43820">
    <property type="entry name" value="HIGH-AFFINITY BRANCHED-CHAIN AMINO ACID TRANSPORT ATP-BINDING PROTEIN LIVF"/>
    <property type="match status" value="1"/>
</dbReference>
<accession>A0A4Q7M2Q1</accession>
<keyword evidence="3" id="KW-0547">Nucleotide-binding</keyword>
<keyword evidence="2" id="KW-0813">Transport</keyword>
<evidence type="ECO:0000256" key="3">
    <source>
        <dbReference type="ARBA" id="ARBA00022741"/>
    </source>
</evidence>
<dbReference type="Proteomes" id="UP000293852">
    <property type="component" value="Unassembled WGS sequence"/>
</dbReference>
<evidence type="ECO:0000256" key="5">
    <source>
        <dbReference type="ARBA" id="ARBA00022970"/>
    </source>
</evidence>
<dbReference type="AlphaFoldDB" id="A0A4Q7M2Q1"/>
<dbReference type="EMBL" id="SGWX01000001">
    <property type="protein sequence ID" value="RZS61561.1"/>
    <property type="molecule type" value="Genomic_DNA"/>
</dbReference>
<keyword evidence="8" id="KW-1185">Reference proteome</keyword>
<dbReference type="CDD" id="cd03224">
    <property type="entry name" value="ABC_TM1139_LivF_branched"/>
    <property type="match status" value="1"/>
</dbReference>
<dbReference type="PROSITE" id="PS50893">
    <property type="entry name" value="ABC_TRANSPORTER_2"/>
    <property type="match status" value="1"/>
</dbReference>
<proteinExistence type="inferred from homology"/>